<protein>
    <submittedName>
        <fullName evidence="4">Decaheme c-type cytochrome, OmcA/MtrC family</fullName>
    </submittedName>
</protein>
<dbReference type="STRING" id="502025.Hoch_6275"/>
<reference evidence="4 5" key="1">
    <citation type="journal article" date="2010" name="Stand. Genomic Sci.">
        <title>Complete genome sequence of Haliangium ochraceum type strain (SMP-2).</title>
        <authorList>
            <consortium name="US DOE Joint Genome Institute (JGI-PGF)"/>
            <person name="Ivanova N."/>
            <person name="Daum C."/>
            <person name="Lang E."/>
            <person name="Abt B."/>
            <person name="Kopitz M."/>
            <person name="Saunders E."/>
            <person name="Lapidus A."/>
            <person name="Lucas S."/>
            <person name="Glavina Del Rio T."/>
            <person name="Nolan M."/>
            <person name="Tice H."/>
            <person name="Copeland A."/>
            <person name="Cheng J.F."/>
            <person name="Chen F."/>
            <person name="Bruce D."/>
            <person name="Goodwin L."/>
            <person name="Pitluck S."/>
            <person name="Mavromatis K."/>
            <person name="Pati A."/>
            <person name="Mikhailova N."/>
            <person name="Chen A."/>
            <person name="Palaniappan K."/>
            <person name="Land M."/>
            <person name="Hauser L."/>
            <person name="Chang Y.J."/>
            <person name="Jeffries C.D."/>
            <person name="Detter J.C."/>
            <person name="Brettin T."/>
            <person name="Rohde M."/>
            <person name="Goker M."/>
            <person name="Bristow J."/>
            <person name="Markowitz V."/>
            <person name="Eisen J.A."/>
            <person name="Hugenholtz P."/>
            <person name="Kyrpides N.C."/>
            <person name="Klenk H.P."/>
        </authorList>
    </citation>
    <scope>NUCLEOTIDE SEQUENCE [LARGE SCALE GENOMIC DNA]</scope>
    <source>
        <strain evidence="5">DSM 14365 / CIP 107738 / JCM 11303 / AJ 13395 / SMP-2</strain>
    </source>
</reference>
<dbReference type="InterPro" id="IPR051829">
    <property type="entry name" value="Multiheme_Cytochr_ET"/>
</dbReference>
<dbReference type="KEGG" id="hoh:Hoch_6275"/>
<dbReference type="PANTHER" id="PTHR35038">
    <property type="entry name" value="DISSIMILATORY SULFITE REDUCTASE SIRA"/>
    <property type="match status" value="1"/>
</dbReference>
<dbReference type="AlphaFoldDB" id="D0LMQ9"/>
<proteinExistence type="predicted"/>
<sequence length="741" mass="76079">MTTDSEHRAPALARRWRGIARVCALAAALVACEGPAGPPGQQGPEGPPGPAGDAGEPGPPGPPGDAGVPGQPGSWIADTGLSVEILAATVDGDGRASAELRIRDDADGPLDADGRLSEGAVSLGFTLGWLEVDAEGAPAGFVAYTTRTQTSPSTGVTATQPATDIGGTLTAVDVAAGHYRYTFATPADPAHAARTHTVLVSAERAYRGRVYRDSASYDFAPAGGAVLAPGQVVSDEACATCHGTIAGHGGRYRELATCVRCHSAHSSDPDTGNTLDFSVMIHKLHRGRALPSVLAGGSYRLVGDEGAVHDYSQVGYPREIQDCTSCHFGQQADRFKTRPTRAACGGCHDTTSFVNPPPAGMSLHVGGPQAGDDNCTVCHPAEAGVAGVLDVHRTPLLDPASPELALEILAFTATAPGQTPELRFRVSVNGAGRDIATTPLPGLAVTVAGPTREYEDDEPIVIQGPDAAGTLLAEDAAAGVFRFILPASAAIPADASGSVSAALEGYLLADGVALPAAAPLAIAAVTDAQAQPRRAVLREGACIDCHGPLHAHQGTRTEVEHCPLCHRPGRSNIDHVSRFEDDTAFAESLDFKVMIHRLHRGADGAQPYQLGAEPGPTRSQPAGTQRDFSELRYPRPLRQCSTCHADGSETLPLSSDVRPSLAEIATCTEAPAADGDEFCDARAITSAARAPIAAVCNSCHASVAAVAHAALETTDEGVESCLVCHGPGASVDASARHGNAP</sequence>
<dbReference type="RefSeq" id="WP_012831338.1">
    <property type="nucleotide sequence ID" value="NC_013440.1"/>
</dbReference>
<dbReference type="PANTHER" id="PTHR35038:SF6">
    <property type="entry name" value="SURFACE LOCALIZED DECAHEME CYTOCHROME C LIPOPROTEIN"/>
    <property type="match status" value="1"/>
</dbReference>
<evidence type="ECO:0000256" key="2">
    <source>
        <dbReference type="SAM" id="MobiDB-lite"/>
    </source>
</evidence>
<accession>D0LMQ9</accession>
<evidence type="ECO:0000313" key="4">
    <source>
        <dbReference type="EMBL" id="ACY18746.1"/>
    </source>
</evidence>
<gene>
    <name evidence="4" type="ordered locus">Hoch_6275</name>
</gene>
<dbReference type="EMBL" id="CP001804">
    <property type="protein sequence ID" value="ACY18746.1"/>
    <property type="molecule type" value="Genomic_DNA"/>
</dbReference>
<name>D0LMQ9_HALO1</name>
<evidence type="ECO:0000313" key="5">
    <source>
        <dbReference type="Proteomes" id="UP000001880"/>
    </source>
</evidence>
<dbReference type="Proteomes" id="UP000001880">
    <property type="component" value="Chromosome"/>
</dbReference>
<dbReference type="NCBIfam" id="TIGR03507">
    <property type="entry name" value="decahem_SO1788"/>
    <property type="match status" value="1"/>
</dbReference>
<dbReference type="Pfam" id="PF22113">
    <property type="entry name" value="Mtrc-MtrF_II-IV_dom"/>
    <property type="match status" value="2"/>
</dbReference>
<dbReference type="InterPro" id="IPR036280">
    <property type="entry name" value="Multihaem_cyt_sf"/>
</dbReference>
<dbReference type="HOGENOM" id="CLU_011293_1_0_7"/>
<dbReference type="InterPro" id="IPR054337">
    <property type="entry name" value="Mtrc-MtrF-like_dom_II/IV"/>
</dbReference>
<feature type="region of interest" description="Disordered" evidence="2">
    <location>
        <begin position="605"/>
        <end position="625"/>
    </location>
</feature>
<feature type="region of interest" description="Disordered" evidence="2">
    <location>
        <begin position="35"/>
        <end position="75"/>
    </location>
</feature>
<feature type="domain" description="Outer membrane cytochrome MtrC/MtrF-like" evidence="3">
    <location>
        <begin position="231"/>
        <end position="392"/>
    </location>
</feature>
<dbReference type="InterPro" id="IPR020014">
    <property type="entry name" value="Decahaem_cyt-c_OmcA/MtrC"/>
</dbReference>
<dbReference type="eggNOG" id="COG3303">
    <property type="taxonomic scope" value="Bacteria"/>
</dbReference>
<keyword evidence="1" id="KW-0732">Signal</keyword>
<dbReference type="SUPFAM" id="SSF48695">
    <property type="entry name" value="Multiheme cytochromes"/>
    <property type="match status" value="1"/>
</dbReference>
<organism evidence="4 5">
    <name type="scientific">Haliangium ochraceum (strain DSM 14365 / JCM 11303 / SMP-2)</name>
    <dbReference type="NCBI Taxonomy" id="502025"/>
    <lineage>
        <taxon>Bacteria</taxon>
        <taxon>Pseudomonadati</taxon>
        <taxon>Myxococcota</taxon>
        <taxon>Polyangia</taxon>
        <taxon>Haliangiales</taxon>
        <taxon>Kofleriaceae</taxon>
        <taxon>Haliangium</taxon>
    </lineage>
</organism>
<dbReference type="GO" id="GO:0016491">
    <property type="term" value="F:oxidoreductase activity"/>
    <property type="evidence" value="ECO:0007669"/>
    <property type="project" value="TreeGrafter"/>
</dbReference>
<evidence type="ECO:0000256" key="1">
    <source>
        <dbReference type="ARBA" id="ARBA00022729"/>
    </source>
</evidence>
<dbReference type="InterPro" id="IPR008160">
    <property type="entry name" value="Collagen"/>
</dbReference>
<evidence type="ECO:0000259" key="3">
    <source>
        <dbReference type="Pfam" id="PF22113"/>
    </source>
</evidence>
<dbReference type="Gene3D" id="1.10.720.180">
    <property type="match status" value="2"/>
</dbReference>
<keyword evidence="5" id="KW-1185">Reference proteome</keyword>
<feature type="domain" description="Outer membrane cytochrome MtrC/MtrF-like" evidence="3">
    <location>
        <begin position="534"/>
        <end position="737"/>
    </location>
</feature>
<dbReference type="Pfam" id="PF01391">
    <property type="entry name" value="Collagen"/>
    <property type="match status" value="1"/>
</dbReference>